<proteinExistence type="predicted"/>
<dbReference type="BioCyc" id="PMAR59922:G1G80-2243-MONOMER"/>
<feature type="transmembrane region" description="Helical" evidence="1">
    <location>
        <begin position="424"/>
        <end position="444"/>
    </location>
</feature>
<evidence type="ECO:0000256" key="1">
    <source>
        <dbReference type="SAM" id="Phobius"/>
    </source>
</evidence>
<dbReference type="Proteomes" id="UP000002274">
    <property type="component" value="Chromosome"/>
</dbReference>
<feature type="transmembrane region" description="Helical" evidence="1">
    <location>
        <begin position="332"/>
        <end position="353"/>
    </location>
</feature>
<dbReference type="HOGENOM" id="CLU_445433_0_0_3"/>
<feature type="transmembrane region" description="Helical" evidence="1">
    <location>
        <begin position="12"/>
        <end position="35"/>
    </location>
</feature>
<feature type="transmembrane region" description="Helical" evidence="1">
    <location>
        <begin position="62"/>
        <end position="82"/>
    </location>
</feature>
<keyword evidence="1" id="KW-1133">Transmembrane helix</keyword>
<feature type="transmembrane region" description="Helical" evidence="1">
    <location>
        <begin position="291"/>
        <end position="311"/>
    </location>
</feature>
<gene>
    <name evidence="2" type="ordered locus">P9303_25571</name>
</gene>
<dbReference type="EMBL" id="CP000554">
    <property type="protein sequence ID" value="ABM79288.1"/>
    <property type="molecule type" value="Genomic_DNA"/>
</dbReference>
<dbReference type="STRING" id="59922.P9303_25571"/>
<feature type="transmembrane region" description="Helical" evidence="1">
    <location>
        <begin position="247"/>
        <end position="263"/>
    </location>
</feature>
<feature type="transmembrane region" description="Helical" evidence="1">
    <location>
        <begin position="395"/>
        <end position="418"/>
    </location>
</feature>
<feature type="transmembrane region" description="Helical" evidence="1">
    <location>
        <begin position="102"/>
        <end position="122"/>
    </location>
</feature>
<dbReference type="AlphaFoldDB" id="A2CCS8"/>
<feature type="transmembrane region" description="Helical" evidence="1">
    <location>
        <begin position="456"/>
        <end position="472"/>
    </location>
</feature>
<sequence length="605" mass="68826">MTVSGDTKLLGFAFWIATISATISAIGLGLCAWLLTHRDALPSPASVAGRALIYNYNNTSHAIFVFVLLGLSAALVATAHSLQTANRRESNGQRERSASRGWLIWIKEHPAPTIILTIYTVIMVHESSWFYKEILTWYDDINTKHLLSNFSLRWSFIGETMRNNNYRFFPLSHHDLHILSWLTPYTKVWSLISGLELAITVACASAIVQNSKQGKPAPSLVLIGTLLFLFTSASAYNYFQFIYSERFLTFLIAIYAYQYLCYLQTKRIEHGLYSLLVASYALFFKEPALTLILIPAASIGIAGLLGGIKCYPSWRGLSQKDFFRAYQLELAIGSLLLLFSAAFITLSILPSLYVNAPSYDNHLRFSKFSIDFRVILLLLYSAVRIWQITRKQSRFCLIDSLNLGAIGYALVLFAMVGFSANSYMALPVHLVAVIDILTIWNNWIGPQLTLLCGKQLTSFAGFGIALVVLGIEDRQAYTFRYRANDITQKQRSWYGTYDAMKRIALKTRKKGEPINIIFSKSWFKHSDYLKQIPHDRIVLFDVDNRTHTIISGINQGKNYSPRSGDFFLDIDTGKRIEKYNVDLAPYRQIYQFKPELQNGRIYRHH</sequence>
<feature type="transmembrane region" description="Helical" evidence="1">
    <location>
        <begin position="188"/>
        <end position="208"/>
    </location>
</feature>
<keyword evidence="1" id="KW-0472">Membrane</keyword>
<feature type="transmembrane region" description="Helical" evidence="1">
    <location>
        <begin position="270"/>
        <end position="285"/>
    </location>
</feature>
<protein>
    <recommendedName>
        <fullName evidence="4">Glycosyltransferase RgtA/B/C/D-like domain-containing protein</fullName>
    </recommendedName>
</protein>
<dbReference type="RefSeq" id="WP_011827132.1">
    <property type="nucleotide sequence ID" value="NC_008820.1"/>
</dbReference>
<accession>A2CCS8</accession>
<reference evidence="2 3" key="1">
    <citation type="journal article" date="2007" name="PLoS Genet.">
        <title>Patterns and implications of gene gain and loss in the evolution of Prochlorococcus.</title>
        <authorList>
            <person name="Kettler G.C."/>
            <person name="Martiny A.C."/>
            <person name="Huang K."/>
            <person name="Zucker J."/>
            <person name="Coleman M.L."/>
            <person name="Rodrigue S."/>
            <person name="Chen F."/>
            <person name="Lapidus A."/>
            <person name="Ferriera S."/>
            <person name="Johnson J."/>
            <person name="Steglich C."/>
            <person name="Church G.M."/>
            <person name="Richardson P."/>
            <person name="Chisholm S.W."/>
        </authorList>
    </citation>
    <scope>NUCLEOTIDE SEQUENCE [LARGE SCALE GENOMIC DNA]</scope>
    <source>
        <strain evidence="2 3">MIT 9303</strain>
    </source>
</reference>
<dbReference type="KEGG" id="pmf:P9303_25571"/>
<keyword evidence="1" id="KW-0812">Transmembrane</keyword>
<name>A2CCS8_PROM3</name>
<evidence type="ECO:0000313" key="3">
    <source>
        <dbReference type="Proteomes" id="UP000002274"/>
    </source>
</evidence>
<feature type="transmembrane region" description="Helical" evidence="1">
    <location>
        <begin position="220"/>
        <end position="241"/>
    </location>
</feature>
<evidence type="ECO:0008006" key="4">
    <source>
        <dbReference type="Google" id="ProtNLM"/>
    </source>
</evidence>
<feature type="transmembrane region" description="Helical" evidence="1">
    <location>
        <begin position="365"/>
        <end position="383"/>
    </location>
</feature>
<organism evidence="2 3">
    <name type="scientific">Prochlorococcus marinus (strain MIT 9303)</name>
    <dbReference type="NCBI Taxonomy" id="59922"/>
    <lineage>
        <taxon>Bacteria</taxon>
        <taxon>Bacillati</taxon>
        <taxon>Cyanobacteriota</taxon>
        <taxon>Cyanophyceae</taxon>
        <taxon>Synechococcales</taxon>
        <taxon>Prochlorococcaceae</taxon>
        <taxon>Prochlorococcus</taxon>
    </lineage>
</organism>
<evidence type="ECO:0000313" key="2">
    <source>
        <dbReference type="EMBL" id="ABM79288.1"/>
    </source>
</evidence>